<sequence length="110" mass="11950">MGKKGDVTPGEQTVRPGVRADFQDAGRIVHSRLPPSRPASRHTGCWNLILQKAAKKRTFGIREKRTKLPLVSGRKISISGPDAHVLLAISMVHQKSLGDDTTKDKANTAS</sequence>
<comment type="caution">
    <text evidence="2">The sequence shown here is derived from an EMBL/GenBank/DDBJ whole genome shotgun (WGS) entry which is preliminary data.</text>
</comment>
<proteinExistence type="predicted"/>
<name>A0AAE0XTF1_9GAST</name>
<evidence type="ECO:0000256" key="1">
    <source>
        <dbReference type="SAM" id="MobiDB-lite"/>
    </source>
</evidence>
<feature type="region of interest" description="Disordered" evidence="1">
    <location>
        <begin position="1"/>
        <end position="42"/>
    </location>
</feature>
<evidence type="ECO:0000313" key="3">
    <source>
        <dbReference type="Proteomes" id="UP001283361"/>
    </source>
</evidence>
<dbReference type="EMBL" id="JAWDGP010007639">
    <property type="protein sequence ID" value="KAK3710345.1"/>
    <property type="molecule type" value="Genomic_DNA"/>
</dbReference>
<protein>
    <submittedName>
        <fullName evidence="2">Uncharacterized protein</fullName>
    </submittedName>
</protein>
<reference evidence="2" key="1">
    <citation type="journal article" date="2023" name="G3 (Bethesda)">
        <title>A reference genome for the long-term kleptoplast-retaining sea slug Elysia crispata morphotype clarki.</title>
        <authorList>
            <person name="Eastman K.E."/>
            <person name="Pendleton A.L."/>
            <person name="Shaikh M.A."/>
            <person name="Suttiyut T."/>
            <person name="Ogas R."/>
            <person name="Tomko P."/>
            <person name="Gavelis G."/>
            <person name="Widhalm J.R."/>
            <person name="Wisecaver J.H."/>
        </authorList>
    </citation>
    <scope>NUCLEOTIDE SEQUENCE</scope>
    <source>
        <strain evidence="2">ECLA1</strain>
    </source>
</reference>
<gene>
    <name evidence="2" type="ORF">RRG08_006740</name>
</gene>
<organism evidence="2 3">
    <name type="scientific">Elysia crispata</name>
    <name type="common">lettuce slug</name>
    <dbReference type="NCBI Taxonomy" id="231223"/>
    <lineage>
        <taxon>Eukaryota</taxon>
        <taxon>Metazoa</taxon>
        <taxon>Spiralia</taxon>
        <taxon>Lophotrochozoa</taxon>
        <taxon>Mollusca</taxon>
        <taxon>Gastropoda</taxon>
        <taxon>Heterobranchia</taxon>
        <taxon>Euthyneura</taxon>
        <taxon>Panpulmonata</taxon>
        <taxon>Sacoglossa</taxon>
        <taxon>Placobranchoidea</taxon>
        <taxon>Plakobranchidae</taxon>
        <taxon>Elysia</taxon>
    </lineage>
</organism>
<evidence type="ECO:0000313" key="2">
    <source>
        <dbReference type="EMBL" id="KAK3710345.1"/>
    </source>
</evidence>
<accession>A0AAE0XTF1</accession>
<keyword evidence="3" id="KW-1185">Reference proteome</keyword>
<dbReference type="AlphaFoldDB" id="A0AAE0XTF1"/>
<dbReference type="Proteomes" id="UP001283361">
    <property type="component" value="Unassembled WGS sequence"/>
</dbReference>